<keyword evidence="4" id="KW-0804">Transcription</keyword>
<name>A0A1U6IUX5_9SPHN</name>
<dbReference type="Gene3D" id="1.10.1740.10">
    <property type="match status" value="1"/>
</dbReference>
<dbReference type="Pfam" id="PF08281">
    <property type="entry name" value="Sigma70_r4_2"/>
    <property type="match status" value="1"/>
</dbReference>
<dbReference type="STRING" id="428990.SAMN06295987_1163"/>
<dbReference type="PANTHER" id="PTHR43133:SF63">
    <property type="entry name" value="RNA POLYMERASE SIGMA FACTOR FECI-RELATED"/>
    <property type="match status" value="1"/>
</dbReference>
<reference evidence="9" key="1">
    <citation type="submission" date="2017-02" db="EMBL/GenBank/DDBJ databases">
        <authorList>
            <person name="Varghese N."/>
            <person name="Submissions S."/>
        </authorList>
    </citation>
    <scope>NUCLEOTIDE SEQUENCE [LARGE SCALE GENOMIC DNA]</scope>
    <source>
        <strain evidence="9">SM117</strain>
    </source>
</reference>
<dbReference type="InterPro" id="IPR014284">
    <property type="entry name" value="RNA_pol_sigma-70_dom"/>
</dbReference>
<dbReference type="GO" id="GO:0006352">
    <property type="term" value="P:DNA-templated transcription initiation"/>
    <property type="evidence" value="ECO:0007669"/>
    <property type="project" value="InterPro"/>
</dbReference>
<dbReference type="GO" id="GO:0016987">
    <property type="term" value="F:sigma factor activity"/>
    <property type="evidence" value="ECO:0007669"/>
    <property type="project" value="UniProtKB-KW"/>
</dbReference>
<evidence type="ECO:0000259" key="6">
    <source>
        <dbReference type="Pfam" id="PF04542"/>
    </source>
</evidence>
<dbReference type="InterPro" id="IPR013325">
    <property type="entry name" value="RNA_pol_sigma_r2"/>
</dbReference>
<feature type="compositionally biased region" description="Basic and acidic residues" evidence="5">
    <location>
        <begin position="10"/>
        <end position="23"/>
    </location>
</feature>
<dbReference type="PANTHER" id="PTHR43133">
    <property type="entry name" value="RNA POLYMERASE ECF-TYPE SIGMA FACTO"/>
    <property type="match status" value="1"/>
</dbReference>
<keyword evidence="9" id="KW-1185">Reference proteome</keyword>
<dbReference type="SUPFAM" id="SSF88659">
    <property type="entry name" value="Sigma3 and sigma4 domains of RNA polymerase sigma factors"/>
    <property type="match status" value="1"/>
</dbReference>
<dbReference type="InterPro" id="IPR007627">
    <property type="entry name" value="RNA_pol_sigma70_r2"/>
</dbReference>
<evidence type="ECO:0000256" key="5">
    <source>
        <dbReference type="SAM" id="MobiDB-lite"/>
    </source>
</evidence>
<dbReference type="AlphaFoldDB" id="A0A1U6IUX5"/>
<evidence type="ECO:0000259" key="7">
    <source>
        <dbReference type="Pfam" id="PF08281"/>
    </source>
</evidence>
<accession>A0A1U6IUX5</accession>
<organism evidence="8 9">
    <name type="scientific">Novosphingobium mathurense</name>
    <dbReference type="NCBI Taxonomy" id="428990"/>
    <lineage>
        <taxon>Bacteria</taxon>
        <taxon>Pseudomonadati</taxon>
        <taxon>Pseudomonadota</taxon>
        <taxon>Alphaproteobacteria</taxon>
        <taxon>Sphingomonadales</taxon>
        <taxon>Sphingomonadaceae</taxon>
        <taxon>Novosphingobium</taxon>
    </lineage>
</organism>
<evidence type="ECO:0000256" key="2">
    <source>
        <dbReference type="ARBA" id="ARBA00023015"/>
    </source>
</evidence>
<feature type="region of interest" description="Disordered" evidence="5">
    <location>
        <begin position="1"/>
        <end position="23"/>
    </location>
</feature>
<keyword evidence="3" id="KW-0731">Sigma factor</keyword>
<dbReference type="RefSeq" id="WP_079731995.1">
    <property type="nucleotide sequence ID" value="NZ_FVZE01000016.1"/>
</dbReference>
<evidence type="ECO:0000256" key="1">
    <source>
        <dbReference type="ARBA" id="ARBA00010641"/>
    </source>
</evidence>
<evidence type="ECO:0000256" key="3">
    <source>
        <dbReference type="ARBA" id="ARBA00023082"/>
    </source>
</evidence>
<evidence type="ECO:0000256" key="4">
    <source>
        <dbReference type="ARBA" id="ARBA00023163"/>
    </source>
</evidence>
<protein>
    <submittedName>
        <fullName evidence="8">RNA polymerase sigma-70 factor, ECF subfamily</fullName>
    </submittedName>
</protein>
<proteinExistence type="inferred from homology"/>
<dbReference type="CDD" id="cd06171">
    <property type="entry name" value="Sigma70_r4"/>
    <property type="match status" value="1"/>
</dbReference>
<keyword evidence="2" id="KW-0805">Transcription regulation</keyword>
<feature type="domain" description="RNA polymerase sigma-70 region 2" evidence="6">
    <location>
        <begin position="34"/>
        <end position="97"/>
    </location>
</feature>
<gene>
    <name evidence="8" type="ORF">SAMN06295987_1163</name>
</gene>
<sequence>MPPKIIGPHVSDRPSPSRDSFENVRVRTPLDAAFRRESSHLLRYLDKHAGRDAAPDMLQEIFTRAVASSQASSLRNPAAFLQRIARNLLIDRSRRRKAAGCVHLELDEELHGASPPEQEAQLHARDLLSAYERAVDDLPEKTRRVFLMHRVDELSYRDIHEQLGISIATVEYHMMKALGHIARAVDAAR</sequence>
<comment type="similarity">
    <text evidence="1">Belongs to the sigma-70 factor family. ECF subfamily.</text>
</comment>
<dbReference type="InterPro" id="IPR013324">
    <property type="entry name" value="RNA_pol_sigma_r3/r4-like"/>
</dbReference>
<dbReference type="InterPro" id="IPR013249">
    <property type="entry name" value="RNA_pol_sigma70_r4_t2"/>
</dbReference>
<feature type="domain" description="RNA polymerase sigma factor 70 region 4 type 2" evidence="7">
    <location>
        <begin position="130"/>
        <end position="180"/>
    </location>
</feature>
<dbReference type="GO" id="GO:0003677">
    <property type="term" value="F:DNA binding"/>
    <property type="evidence" value="ECO:0007669"/>
    <property type="project" value="InterPro"/>
</dbReference>
<dbReference type="SUPFAM" id="SSF88946">
    <property type="entry name" value="Sigma2 domain of RNA polymerase sigma factors"/>
    <property type="match status" value="1"/>
</dbReference>
<dbReference type="Gene3D" id="1.10.10.10">
    <property type="entry name" value="Winged helix-like DNA-binding domain superfamily/Winged helix DNA-binding domain"/>
    <property type="match status" value="1"/>
</dbReference>
<dbReference type="InterPro" id="IPR039425">
    <property type="entry name" value="RNA_pol_sigma-70-like"/>
</dbReference>
<dbReference type="Proteomes" id="UP000190989">
    <property type="component" value="Unassembled WGS sequence"/>
</dbReference>
<evidence type="ECO:0000313" key="8">
    <source>
        <dbReference type="EMBL" id="SLK11807.1"/>
    </source>
</evidence>
<dbReference type="NCBIfam" id="TIGR02937">
    <property type="entry name" value="sigma70-ECF"/>
    <property type="match status" value="1"/>
</dbReference>
<evidence type="ECO:0000313" key="9">
    <source>
        <dbReference type="Proteomes" id="UP000190989"/>
    </source>
</evidence>
<dbReference type="EMBL" id="FVZE01000016">
    <property type="protein sequence ID" value="SLK11807.1"/>
    <property type="molecule type" value="Genomic_DNA"/>
</dbReference>
<dbReference type="InterPro" id="IPR036388">
    <property type="entry name" value="WH-like_DNA-bd_sf"/>
</dbReference>
<dbReference type="Pfam" id="PF04542">
    <property type="entry name" value="Sigma70_r2"/>
    <property type="match status" value="1"/>
</dbReference>